<evidence type="ECO:0008006" key="5">
    <source>
        <dbReference type="Google" id="ProtNLM"/>
    </source>
</evidence>
<dbReference type="EMBL" id="WOTB01000002">
    <property type="protein sequence ID" value="NHN83504.1"/>
    <property type="molecule type" value="Genomic_DNA"/>
</dbReference>
<proteinExistence type="predicted"/>
<keyword evidence="2" id="KW-0732">Signal</keyword>
<evidence type="ECO:0000256" key="2">
    <source>
        <dbReference type="SAM" id="SignalP"/>
    </source>
</evidence>
<feature type="signal peptide" evidence="2">
    <location>
        <begin position="1"/>
        <end position="19"/>
    </location>
</feature>
<dbReference type="PROSITE" id="PS51257">
    <property type="entry name" value="PROKAR_LIPOPROTEIN"/>
    <property type="match status" value="1"/>
</dbReference>
<name>A0ABX0JJG2_9PROT</name>
<evidence type="ECO:0000313" key="3">
    <source>
        <dbReference type="EMBL" id="NHN83504.1"/>
    </source>
</evidence>
<sequence length="69" mass="6703">MKKILTLTLAAGLALSVSACMGPPHHHDCDRYDRGQRGGPMGGGQSGFGNGGGNGGMGMGRGPGGGGGY</sequence>
<feature type="region of interest" description="Disordered" evidence="1">
    <location>
        <begin position="30"/>
        <end position="69"/>
    </location>
</feature>
<reference evidence="3 4" key="1">
    <citation type="journal article" date="2020" name="Int. J. Syst. Evol. Microbiol.">
        <title>Novel acetic acid bacteria from cider fermentations: Acetobacter conturbans sp. nov. and Acetobacter fallax sp. nov.</title>
        <authorList>
            <person name="Sombolestani A.S."/>
            <person name="Cleenwerck I."/>
            <person name="Cnockaert M."/>
            <person name="Borremans W."/>
            <person name="Wieme A.D."/>
            <person name="De Vuyst L."/>
            <person name="Vandamme P."/>
        </authorList>
    </citation>
    <scope>NUCLEOTIDE SEQUENCE [LARGE SCALE GENOMIC DNA]</scope>
    <source>
        <strain evidence="3 4">LMG 30640</strain>
    </source>
</reference>
<evidence type="ECO:0000313" key="4">
    <source>
        <dbReference type="Proteomes" id="UP000635278"/>
    </source>
</evidence>
<protein>
    <recommendedName>
        <fullName evidence="5">Lipoprotein</fullName>
    </recommendedName>
</protein>
<organism evidence="3 4">
    <name type="scientific">Acetobacter musti</name>
    <dbReference type="NCBI Taxonomy" id="864732"/>
    <lineage>
        <taxon>Bacteria</taxon>
        <taxon>Pseudomonadati</taxon>
        <taxon>Pseudomonadota</taxon>
        <taxon>Alphaproteobacteria</taxon>
        <taxon>Acetobacterales</taxon>
        <taxon>Acetobacteraceae</taxon>
        <taxon>Acetobacter</taxon>
    </lineage>
</organism>
<accession>A0ABX0JJG2</accession>
<dbReference type="Proteomes" id="UP000635278">
    <property type="component" value="Unassembled WGS sequence"/>
</dbReference>
<evidence type="ECO:0000256" key="1">
    <source>
        <dbReference type="SAM" id="MobiDB-lite"/>
    </source>
</evidence>
<feature type="chain" id="PRO_5047504500" description="Lipoprotein" evidence="2">
    <location>
        <begin position="20"/>
        <end position="69"/>
    </location>
</feature>
<keyword evidence="4" id="KW-1185">Reference proteome</keyword>
<comment type="caution">
    <text evidence="3">The sequence shown here is derived from an EMBL/GenBank/DDBJ whole genome shotgun (WGS) entry which is preliminary data.</text>
</comment>
<gene>
    <name evidence="3" type="ORF">GOB93_02475</name>
</gene>
<feature type="compositionally biased region" description="Gly residues" evidence="1">
    <location>
        <begin position="37"/>
        <end position="69"/>
    </location>
</feature>